<comment type="caution">
    <text evidence="4">The sequence shown here is derived from an EMBL/GenBank/DDBJ whole genome shotgun (WGS) entry which is preliminary data.</text>
</comment>
<feature type="non-terminal residue" evidence="4">
    <location>
        <position position="193"/>
    </location>
</feature>
<keyword evidence="1" id="KW-0863">Zinc-finger</keyword>
<evidence type="ECO:0000313" key="4">
    <source>
        <dbReference type="EMBL" id="GFC58627.1"/>
    </source>
</evidence>
<feature type="region of interest" description="Disordered" evidence="2">
    <location>
        <begin position="58"/>
        <end position="101"/>
    </location>
</feature>
<dbReference type="InterPro" id="IPR001878">
    <property type="entry name" value="Znf_CCHC"/>
</dbReference>
<dbReference type="PROSITE" id="PS50158">
    <property type="entry name" value="ZF_CCHC"/>
    <property type="match status" value="1"/>
</dbReference>
<protein>
    <recommendedName>
        <fullName evidence="3">CCHC-type domain-containing protein</fullName>
    </recommendedName>
</protein>
<evidence type="ECO:0000259" key="3">
    <source>
        <dbReference type="PROSITE" id="PS50158"/>
    </source>
</evidence>
<accession>A0A699Q1H4</accession>
<feature type="domain" description="CCHC-type" evidence="3">
    <location>
        <begin position="125"/>
        <end position="140"/>
    </location>
</feature>
<organism evidence="4">
    <name type="scientific">Tanacetum cinerariifolium</name>
    <name type="common">Dalmatian daisy</name>
    <name type="synonym">Chrysanthemum cinerariifolium</name>
    <dbReference type="NCBI Taxonomy" id="118510"/>
    <lineage>
        <taxon>Eukaryota</taxon>
        <taxon>Viridiplantae</taxon>
        <taxon>Streptophyta</taxon>
        <taxon>Embryophyta</taxon>
        <taxon>Tracheophyta</taxon>
        <taxon>Spermatophyta</taxon>
        <taxon>Magnoliopsida</taxon>
        <taxon>eudicotyledons</taxon>
        <taxon>Gunneridae</taxon>
        <taxon>Pentapetalae</taxon>
        <taxon>asterids</taxon>
        <taxon>campanulids</taxon>
        <taxon>Asterales</taxon>
        <taxon>Asteraceae</taxon>
        <taxon>Asteroideae</taxon>
        <taxon>Anthemideae</taxon>
        <taxon>Anthemidinae</taxon>
        <taxon>Tanacetum</taxon>
    </lineage>
</organism>
<evidence type="ECO:0000256" key="1">
    <source>
        <dbReference type="PROSITE-ProRule" id="PRU00047"/>
    </source>
</evidence>
<name>A0A699Q1H4_TANCI</name>
<keyword evidence="1" id="KW-0479">Metal-binding</keyword>
<dbReference type="AlphaFoldDB" id="A0A699Q1H4"/>
<dbReference type="EMBL" id="BKCJ010978345">
    <property type="protein sequence ID" value="GFC58627.1"/>
    <property type="molecule type" value="Genomic_DNA"/>
</dbReference>
<reference evidence="4" key="1">
    <citation type="journal article" date="2019" name="Sci. Rep.">
        <title>Draft genome of Tanacetum cinerariifolium, the natural source of mosquito coil.</title>
        <authorList>
            <person name="Yamashiro T."/>
            <person name="Shiraishi A."/>
            <person name="Satake H."/>
            <person name="Nakayama K."/>
        </authorList>
    </citation>
    <scope>NUCLEOTIDE SEQUENCE</scope>
</reference>
<gene>
    <name evidence="4" type="ORF">Tci_830597</name>
</gene>
<dbReference type="SUPFAM" id="SSF57756">
    <property type="entry name" value="Retrovirus zinc finger-like domains"/>
    <property type="match status" value="1"/>
</dbReference>
<dbReference type="GO" id="GO:0003676">
    <property type="term" value="F:nucleic acid binding"/>
    <property type="evidence" value="ECO:0007669"/>
    <property type="project" value="InterPro"/>
</dbReference>
<proteinExistence type="predicted"/>
<sequence>MEHELWNLKVKEYNIVAYTHRVNELAFICPRIVEPERVKVDPSFRGLTDKIKGDVTSSKRANLNKAESFESGNSSGKSNHKDNSRQISQNNQKQENARAMERHKERYWKEKNVATGENALPILTCYDCGEQGHTRNRCPKKVKQEEVREVCVRAYAIKDAEPKGLNMVNGTFLLNNRYALVLFDSGSDRSLEW</sequence>
<dbReference type="GO" id="GO:0008270">
    <property type="term" value="F:zinc ion binding"/>
    <property type="evidence" value="ECO:0007669"/>
    <property type="project" value="UniProtKB-KW"/>
</dbReference>
<feature type="compositionally biased region" description="Polar residues" evidence="2">
    <location>
        <begin position="85"/>
        <end position="94"/>
    </location>
</feature>
<evidence type="ECO:0000256" key="2">
    <source>
        <dbReference type="SAM" id="MobiDB-lite"/>
    </source>
</evidence>
<dbReference type="InterPro" id="IPR036875">
    <property type="entry name" value="Znf_CCHC_sf"/>
</dbReference>
<keyword evidence="1" id="KW-0862">Zinc</keyword>